<reference evidence="9 10" key="1">
    <citation type="submission" date="2023-10" db="EMBL/GenBank/DDBJ databases">
        <title>Sorlinia euscelidii gen. nov., sp. nov., an acetic acid bacteria isolated from the gut of Euscelidius variegatus emitter.</title>
        <authorList>
            <person name="Michoud G."/>
            <person name="Marasco R."/>
            <person name="Seferji K."/>
            <person name="Gonella E."/>
            <person name="Garuglieri E."/>
            <person name="Alma A."/>
            <person name="Mapelli F."/>
            <person name="Borin S."/>
            <person name="Daffonchio D."/>
            <person name="Crotti E."/>
        </authorList>
    </citation>
    <scope>NUCLEOTIDE SEQUENCE [LARGE SCALE GENOMIC DNA]</scope>
    <source>
        <strain evidence="9 10">EV16P</strain>
    </source>
</reference>
<dbReference type="CDD" id="cd04489">
    <property type="entry name" value="ExoVII_LU_OBF"/>
    <property type="match status" value="1"/>
</dbReference>
<keyword evidence="3 5" id="KW-0378">Hydrolase</keyword>
<evidence type="ECO:0000259" key="8">
    <source>
        <dbReference type="Pfam" id="PF13742"/>
    </source>
</evidence>
<dbReference type="InterPro" id="IPR025824">
    <property type="entry name" value="OB-fold_nuc-bd_dom"/>
</dbReference>
<feature type="domain" description="OB-fold nucleic acid binding" evidence="8">
    <location>
        <begin position="18"/>
        <end position="110"/>
    </location>
</feature>
<evidence type="ECO:0000259" key="7">
    <source>
        <dbReference type="Pfam" id="PF02601"/>
    </source>
</evidence>
<evidence type="ECO:0000256" key="6">
    <source>
        <dbReference type="RuleBase" id="RU004355"/>
    </source>
</evidence>
<accession>A0ABU7U604</accession>
<dbReference type="NCBIfam" id="TIGR00237">
    <property type="entry name" value="xseA"/>
    <property type="match status" value="1"/>
</dbReference>
<evidence type="ECO:0000313" key="10">
    <source>
        <dbReference type="Proteomes" id="UP001312908"/>
    </source>
</evidence>
<dbReference type="InterPro" id="IPR020579">
    <property type="entry name" value="Exonuc_VII_lsu_C"/>
</dbReference>
<proteinExistence type="inferred from homology"/>
<dbReference type="PANTHER" id="PTHR30008:SF0">
    <property type="entry name" value="EXODEOXYRIBONUCLEASE 7 LARGE SUBUNIT"/>
    <property type="match status" value="1"/>
</dbReference>
<dbReference type="PANTHER" id="PTHR30008">
    <property type="entry name" value="EXODEOXYRIBONUCLEASE 7 LARGE SUBUNIT"/>
    <property type="match status" value="1"/>
</dbReference>
<dbReference type="EC" id="3.1.11.6" evidence="5"/>
<comment type="caution">
    <text evidence="9">The sequence shown here is derived from an EMBL/GenBank/DDBJ whole genome shotgun (WGS) entry which is preliminary data.</text>
</comment>
<evidence type="ECO:0000256" key="2">
    <source>
        <dbReference type="ARBA" id="ARBA00022722"/>
    </source>
</evidence>
<protein>
    <recommendedName>
        <fullName evidence="5">Exodeoxyribonuclease 7 large subunit</fullName>
        <ecNumber evidence="5">3.1.11.6</ecNumber>
    </recommendedName>
    <alternativeName>
        <fullName evidence="5">Exodeoxyribonuclease VII large subunit</fullName>
        <shortName evidence="5">Exonuclease VII large subunit</shortName>
    </alternativeName>
</protein>
<dbReference type="InterPro" id="IPR003753">
    <property type="entry name" value="Exonuc_VII_L"/>
</dbReference>
<keyword evidence="2 5" id="KW-0540">Nuclease</keyword>
<evidence type="ECO:0000256" key="5">
    <source>
        <dbReference type="HAMAP-Rule" id="MF_00378"/>
    </source>
</evidence>
<dbReference type="Pfam" id="PF13742">
    <property type="entry name" value="tRNA_anti_2"/>
    <property type="match status" value="1"/>
</dbReference>
<evidence type="ECO:0000256" key="4">
    <source>
        <dbReference type="ARBA" id="ARBA00022839"/>
    </source>
</evidence>
<name>A0ABU7U604_9PROT</name>
<keyword evidence="4 5" id="KW-0269">Exonuclease</keyword>
<organism evidence="9 10">
    <name type="scientific">Sorlinia euscelidii</name>
    <dbReference type="NCBI Taxonomy" id="3081148"/>
    <lineage>
        <taxon>Bacteria</taxon>
        <taxon>Pseudomonadati</taxon>
        <taxon>Pseudomonadota</taxon>
        <taxon>Alphaproteobacteria</taxon>
        <taxon>Acetobacterales</taxon>
        <taxon>Acetobacteraceae</taxon>
        <taxon>Sorlinia</taxon>
    </lineage>
</organism>
<dbReference type="EMBL" id="JAWJZY010000005">
    <property type="protein sequence ID" value="MEE8659406.1"/>
    <property type="molecule type" value="Genomic_DNA"/>
</dbReference>
<evidence type="ECO:0000256" key="3">
    <source>
        <dbReference type="ARBA" id="ARBA00022801"/>
    </source>
</evidence>
<feature type="domain" description="Exonuclease VII large subunit C-terminal" evidence="7">
    <location>
        <begin position="134"/>
        <end position="461"/>
    </location>
</feature>
<comment type="subcellular location">
    <subcellularLocation>
        <location evidence="5 6">Cytoplasm</location>
    </subcellularLocation>
</comment>
<dbReference type="HAMAP" id="MF_00378">
    <property type="entry name" value="Exonuc_7_L"/>
    <property type="match status" value="1"/>
</dbReference>
<dbReference type="Proteomes" id="UP001312908">
    <property type="component" value="Unassembled WGS sequence"/>
</dbReference>
<comment type="function">
    <text evidence="5">Bidirectionally degrades single-stranded DNA into large acid-insoluble oligonucleotides, which are then degraded further into small acid-soluble oligonucleotides.</text>
</comment>
<gene>
    <name evidence="5" type="primary">xseA</name>
    <name evidence="9" type="ORF">DOFOFD_10360</name>
</gene>
<evidence type="ECO:0000256" key="1">
    <source>
        <dbReference type="ARBA" id="ARBA00022490"/>
    </source>
</evidence>
<comment type="subunit">
    <text evidence="5">Heterooligomer composed of large and small subunits.</text>
</comment>
<sequence>MRHMSESEAQISDNVPQYSVSELSGAIKQALESRFGRVKVRGEVTELKRYPSGHIYLSLKDEGGKIAAVIWRGVAGRLDLTPENGMDVVATGRVSAYGERSSYQLMIDQLSFAGEGALLARIEQIRVKLLQEGLFDPERKKPLPYFPARIGVITSSQGAVLHDICTTIERRFPRDVLIWPVAVQGQGAVEQILAALAGIVAAQPDIVILARGGGSLEDLMAFNDERVVRAVAAFPLPLISAIGHETDTTLVDYAADRRAPTPTAAAEMAVPQRSEMLADLAHRAARLLSAGNLVLQRAAARRDRAASFMPDLPALLETSRLRLDDRTQRLSFALPSFVQKLRARHDRVQSLLTSPQSSIAARRQTVYEAQGRLRDCLNLAVFKARRGFVALPDQTRIIQASLVLKRSVFNGVSRQLEAVSPHAVLARGYVLVQDGAGRPVTSAHGQPRGGAVTLTFADGERKGRIEPDAGRAMPQGDLGL</sequence>
<comment type="catalytic activity">
    <reaction evidence="5 6">
        <text>Exonucleolytic cleavage in either 5'- to 3'- or 3'- to 5'-direction to yield nucleoside 5'-phosphates.</text>
        <dbReference type="EC" id="3.1.11.6"/>
    </reaction>
</comment>
<evidence type="ECO:0000313" key="9">
    <source>
        <dbReference type="EMBL" id="MEE8659406.1"/>
    </source>
</evidence>
<comment type="similarity">
    <text evidence="5 6">Belongs to the XseA family.</text>
</comment>
<keyword evidence="10" id="KW-1185">Reference proteome</keyword>
<dbReference type="Pfam" id="PF02601">
    <property type="entry name" value="Exonuc_VII_L"/>
    <property type="match status" value="1"/>
</dbReference>
<keyword evidence="1 5" id="KW-0963">Cytoplasm</keyword>